<name>A0A2Z5G7W0_9BACT</name>
<dbReference type="SUPFAM" id="SSF51735">
    <property type="entry name" value="NAD(P)-binding Rossmann-fold domains"/>
    <property type="match status" value="1"/>
</dbReference>
<accession>A0A2Z5G7W0</accession>
<keyword evidence="3" id="KW-1185">Reference proteome</keyword>
<dbReference type="PANTHER" id="PTHR43162:SF1">
    <property type="entry name" value="PRESTALK A DIFFERENTIATION PROTEIN A"/>
    <property type="match status" value="1"/>
</dbReference>
<dbReference type="AlphaFoldDB" id="A0A2Z5G7W0"/>
<gene>
    <name evidence="2" type="ORF">ACPOL_5813</name>
</gene>
<dbReference type="InterPro" id="IPR051604">
    <property type="entry name" value="Ergot_Alk_Oxidoreductase"/>
</dbReference>
<dbReference type="Proteomes" id="UP000253606">
    <property type="component" value="Chromosome"/>
</dbReference>
<dbReference type="EMBL" id="CP030840">
    <property type="protein sequence ID" value="AXC15059.1"/>
    <property type="molecule type" value="Genomic_DNA"/>
</dbReference>
<dbReference type="KEGG" id="abas:ACPOL_5813"/>
<organism evidence="2 3">
    <name type="scientific">Acidisarcina polymorpha</name>
    <dbReference type="NCBI Taxonomy" id="2211140"/>
    <lineage>
        <taxon>Bacteria</taxon>
        <taxon>Pseudomonadati</taxon>
        <taxon>Acidobacteriota</taxon>
        <taxon>Terriglobia</taxon>
        <taxon>Terriglobales</taxon>
        <taxon>Acidobacteriaceae</taxon>
        <taxon>Acidisarcina</taxon>
    </lineage>
</organism>
<proteinExistence type="predicted"/>
<dbReference type="InterPro" id="IPR008030">
    <property type="entry name" value="NmrA-like"/>
</dbReference>
<dbReference type="Pfam" id="PF05368">
    <property type="entry name" value="NmrA"/>
    <property type="match status" value="1"/>
</dbReference>
<dbReference type="Gene3D" id="3.40.50.720">
    <property type="entry name" value="NAD(P)-binding Rossmann-like Domain"/>
    <property type="match status" value="1"/>
</dbReference>
<reference evidence="2 3" key="1">
    <citation type="journal article" date="2018" name="Front. Microbiol.">
        <title>Hydrolytic Capabilities as a Key to Environmental Success: Chitinolytic and Cellulolytic Acidobacteria From Acidic Sub-arctic Soils and Boreal Peatlands.</title>
        <authorList>
            <person name="Belova S.E."/>
            <person name="Ravin N.V."/>
            <person name="Pankratov T.A."/>
            <person name="Rakitin A.L."/>
            <person name="Ivanova A.A."/>
            <person name="Beletsky A.V."/>
            <person name="Mardanov A.V."/>
            <person name="Sinninghe Damste J.S."/>
            <person name="Dedysh S.N."/>
        </authorList>
    </citation>
    <scope>NUCLEOTIDE SEQUENCE [LARGE SCALE GENOMIC DNA]</scope>
    <source>
        <strain evidence="2 3">SBC82</strain>
    </source>
</reference>
<dbReference type="Gene3D" id="3.90.25.10">
    <property type="entry name" value="UDP-galactose 4-epimerase, domain 1"/>
    <property type="match status" value="1"/>
</dbReference>
<evidence type="ECO:0000313" key="3">
    <source>
        <dbReference type="Proteomes" id="UP000253606"/>
    </source>
</evidence>
<evidence type="ECO:0000313" key="2">
    <source>
        <dbReference type="EMBL" id="AXC15059.1"/>
    </source>
</evidence>
<evidence type="ECO:0000259" key="1">
    <source>
        <dbReference type="Pfam" id="PF05368"/>
    </source>
</evidence>
<dbReference type="InterPro" id="IPR036291">
    <property type="entry name" value="NAD(P)-bd_dom_sf"/>
</dbReference>
<dbReference type="PANTHER" id="PTHR43162">
    <property type="match status" value="1"/>
</dbReference>
<protein>
    <recommendedName>
        <fullName evidence="1">NmrA-like domain-containing protein</fullName>
    </recommendedName>
</protein>
<dbReference type="RefSeq" id="WP_161557579.1">
    <property type="nucleotide sequence ID" value="NZ_CP030840.1"/>
</dbReference>
<dbReference type="CDD" id="cd05269">
    <property type="entry name" value="TMR_SDR_a"/>
    <property type="match status" value="1"/>
</dbReference>
<sequence length="289" mass="31165">MILVTGASGSLGRFVLEEVQKSGVPHIALYRSEEDARKVPAGTKAVFGDFADKASLARALAGVDSLFLVCSPIPALVELESNVIDVAKESGVRFVLLNSALGAADYPKSFPSWHRAVEDKLKGSGLEYSILRPNAFMQNILAYMAPSIRKEGAFYAAMGEAKTSFIDARDIARVAATILNAPGEHAGKIYELNGPEAVTNGELAARISRVAKRPVQFIDIPESAQRASMLGLGMPEWQVDALLDLQRYYTGGQGGEVTDVLEMLLGREPTRLDAFLAEFAESFRNEAAK</sequence>
<feature type="domain" description="NmrA-like" evidence="1">
    <location>
        <begin position="2"/>
        <end position="250"/>
    </location>
</feature>